<evidence type="ECO:0000313" key="4">
    <source>
        <dbReference type="Proteomes" id="UP000821853"/>
    </source>
</evidence>
<feature type="region of interest" description="Disordered" evidence="1">
    <location>
        <begin position="1"/>
        <end position="30"/>
    </location>
</feature>
<comment type="caution">
    <text evidence="3">The sequence shown here is derived from an EMBL/GenBank/DDBJ whole genome shotgun (WGS) entry which is preliminary data.</text>
</comment>
<dbReference type="AlphaFoldDB" id="A0A9J6GBA9"/>
<dbReference type="OrthoDB" id="6479909at2759"/>
<reference evidence="3 4" key="1">
    <citation type="journal article" date="2020" name="Cell">
        <title>Large-Scale Comparative Analyses of Tick Genomes Elucidate Their Genetic Diversity and Vector Capacities.</title>
        <authorList>
            <consortium name="Tick Genome and Microbiome Consortium (TIGMIC)"/>
            <person name="Jia N."/>
            <person name="Wang J."/>
            <person name="Shi W."/>
            <person name="Du L."/>
            <person name="Sun Y."/>
            <person name="Zhan W."/>
            <person name="Jiang J.F."/>
            <person name="Wang Q."/>
            <person name="Zhang B."/>
            <person name="Ji P."/>
            <person name="Bell-Sakyi L."/>
            <person name="Cui X.M."/>
            <person name="Yuan T.T."/>
            <person name="Jiang B.G."/>
            <person name="Yang W.F."/>
            <person name="Lam T.T."/>
            <person name="Chang Q.C."/>
            <person name="Ding S.J."/>
            <person name="Wang X.J."/>
            <person name="Zhu J.G."/>
            <person name="Ruan X.D."/>
            <person name="Zhao L."/>
            <person name="Wei J.T."/>
            <person name="Ye R.Z."/>
            <person name="Que T.C."/>
            <person name="Du C.H."/>
            <person name="Zhou Y.H."/>
            <person name="Cheng J.X."/>
            <person name="Dai P.F."/>
            <person name="Guo W.B."/>
            <person name="Han X.H."/>
            <person name="Huang E.J."/>
            <person name="Li L.F."/>
            <person name="Wei W."/>
            <person name="Gao Y.C."/>
            <person name="Liu J.Z."/>
            <person name="Shao H.Z."/>
            <person name="Wang X."/>
            <person name="Wang C.C."/>
            <person name="Yang T.C."/>
            <person name="Huo Q.B."/>
            <person name="Li W."/>
            <person name="Chen H.Y."/>
            <person name="Chen S.E."/>
            <person name="Zhou L.G."/>
            <person name="Ni X.B."/>
            <person name="Tian J.H."/>
            <person name="Sheng Y."/>
            <person name="Liu T."/>
            <person name="Pan Y.S."/>
            <person name="Xia L.Y."/>
            <person name="Li J."/>
            <person name="Zhao F."/>
            <person name="Cao W.C."/>
        </authorList>
    </citation>
    <scope>NUCLEOTIDE SEQUENCE [LARGE SCALE GENOMIC DNA]</scope>
    <source>
        <strain evidence="3">HaeL-2018</strain>
    </source>
</reference>
<dbReference type="Proteomes" id="UP000821853">
    <property type="component" value="Chromosome 5"/>
</dbReference>
<gene>
    <name evidence="3" type="ORF">HPB48_019977</name>
</gene>
<sequence length="251" mass="27772">MARRVPICSRGGRAERRAQSGRRTWRNPGFPGAHNREAMCKVRVSKRDADVCQFRLDFLTLDLARPVDGNCSQDMLVVSGQNENNQAPRICGLNTGQHVLLGNARHGEEFNYDEAGASPHHQGYPNDLDYVVCLRKEPGFCSVTYEVAPDEELGASPFGVGAVPSQRDGFQLTSSPIMAECPDDYIIIGGVRMCSTGHEGEVEQRHTRDLNATGLTLITDSTPGPFLMRFVSNHVNNARGFKLHYRQNPCK</sequence>
<dbReference type="PANTHER" id="PTHR33236:SF11">
    <property type="entry name" value="CUB DOMAIN-CONTAINING PROTEIN"/>
    <property type="match status" value="1"/>
</dbReference>
<evidence type="ECO:0000259" key="2">
    <source>
        <dbReference type="Pfam" id="PF26080"/>
    </source>
</evidence>
<protein>
    <recommendedName>
        <fullName evidence="2">CUB domain-containing protein</fullName>
    </recommendedName>
</protein>
<evidence type="ECO:0000256" key="1">
    <source>
        <dbReference type="SAM" id="MobiDB-lite"/>
    </source>
</evidence>
<evidence type="ECO:0000313" key="3">
    <source>
        <dbReference type="EMBL" id="KAH9375670.1"/>
    </source>
</evidence>
<dbReference type="InterPro" id="IPR058698">
    <property type="entry name" value="CUB_metazoa"/>
</dbReference>
<name>A0A9J6GBA9_HAELO</name>
<dbReference type="Pfam" id="PF26080">
    <property type="entry name" value="CUB_animal"/>
    <property type="match status" value="1"/>
</dbReference>
<feature type="domain" description="CUB" evidence="2">
    <location>
        <begin position="110"/>
        <end position="248"/>
    </location>
</feature>
<proteinExistence type="predicted"/>
<dbReference type="VEuPathDB" id="VectorBase:HLOH_049781"/>
<dbReference type="PANTHER" id="PTHR33236">
    <property type="entry name" value="INTRAFLAGELLAR TRANSPORT PROTEIN 122 FAMILY PROTEIN-RELATED"/>
    <property type="match status" value="1"/>
</dbReference>
<keyword evidence="4" id="KW-1185">Reference proteome</keyword>
<dbReference type="EMBL" id="JABSTR010000007">
    <property type="protein sequence ID" value="KAH9375670.1"/>
    <property type="molecule type" value="Genomic_DNA"/>
</dbReference>
<accession>A0A9J6GBA9</accession>
<organism evidence="3 4">
    <name type="scientific">Haemaphysalis longicornis</name>
    <name type="common">Bush tick</name>
    <dbReference type="NCBI Taxonomy" id="44386"/>
    <lineage>
        <taxon>Eukaryota</taxon>
        <taxon>Metazoa</taxon>
        <taxon>Ecdysozoa</taxon>
        <taxon>Arthropoda</taxon>
        <taxon>Chelicerata</taxon>
        <taxon>Arachnida</taxon>
        <taxon>Acari</taxon>
        <taxon>Parasitiformes</taxon>
        <taxon>Ixodida</taxon>
        <taxon>Ixodoidea</taxon>
        <taxon>Ixodidae</taxon>
        <taxon>Haemaphysalinae</taxon>
        <taxon>Haemaphysalis</taxon>
    </lineage>
</organism>